<evidence type="ECO:0000259" key="5">
    <source>
        <dbReference type="Pfam" id="PF02709"/>
    </source>
</evidence>
<evidence type="ECO:0000313" key="7">
    <source>
        <dbReference type="Proteomes" id="UP001381003"/>
    </source>
</evidence>
<evidence type="ECO:0000313" key="6">
    <source>
        <dbReference type="EMBL" id="WWF04032.1"/>
    </source>
</evidence>
<sequence length="267" mass="29420">MTVATITIVHGRRRHLANQAQTLARGTRRPDHRVVVAMDDPDLEVPGARVLHLRTGSPELPLAAARNLGAQEARELGAEVLVFLDVDCLAGADLVEAYTAAVADEPDVVWSGPVTYLPPPPPGGYDLTALEGADAPHPGRPAPEPGERLPNPRPELFWSLSFALAQDTWSRIGGFCEEYTGYGGEDTDFGRLVLERGARHGWVGGARAYHQHHEVESPPVRHLDAILRNAAVFHERWGEWPMTTWLHQFADLGLVAWRDGRWQRARG</sequence>
<comment type="pathway">
    <text evidence="1">Cell wall biogenesis; cell wall polysaccharide biosynthesis.</text>
</comment>
<evidence type="ECO:0000256" key="3">
    <source>
        <dbReference type="ARBA" id="ARBA00022676"/>
    </source>
</evidence>
<accession>A0ABZ2F9R6</accession>
<dbReference type="EMBL" id="CP104874">
    <property type="protein sequence ID" value="WWF04032.1"/>
    <property type="molecule type" value="Genomic_DNA"/>
</dbReference>
<keyword evidence="4" id="KW-0808">Transferase</keyword>
<protein>
    <submittedName>
        <fullName evidence="6">Galactosyltransferase-related protein</fullName>
    </submittedName>
</protein>
<name>A0ABZ2F9R6_9MICO</name>
<comment type="similarity">
    <text evidence="2">Belongs to the glycosyltransferase 2 family.</text>
</comment>
<dbReference type="Proteomes" id="UP001381003">
    <property type="component" value="Chromosome"/>
</dbReference>
<keyword evidence="3 6" id="KW-0328">Glycosyltransferase</keyword>
<keyword evidence="7" id="KW-1185">Reference proteome</keyword>
<evidence type="ECO:0000256" key="1">
    <source>
        <dbReference type="ARBA" id="ARBA00004776"/>
    </source>
</evidence>
<dbReference type="InterPro" id="IPR029044">
    <property type="entry name" value="Nucleotide-diphossugar_trans"/>
</dbReference>
<reference evidence="6 7" key="1">
    <citation type="submission" date="2022-09" db="EMBL/GenBank/DDBJ databases">
        <title>Complete genome sequence of Janibacter terrae strain COS04-44, PCL-degrading bacteria isolated from oil spilled coast.</title>
        <authorList>
            <person name="Park H."/>
            <person name="Kim J.Y."/>
            <person name="An S.H."/>
            <person name="Lee C.M."/>
            <person name="Weon H.-Y."/>
        </authorList>
    </citation>
    <scope>NUCLEOTIDE SEQUENCE [LARGE SCALE GENOMIC DNA]</scope>
    <source>
        <strain evidence="6 7">COS04-44</strain>
    </source>
</reference>
<evidence type="ECO:0000256" key="2">
    <source>
        <dbReference type="ARBA" id="ARBA00006739"/>
    </source>
</evidence>
<proteinExistence type="inferred from homology"/>
<dbReference type="PANTHER" id="PTHR43179">
    <property type="entry name" value="RHAMNOSYLTRANSFERASE WBBL"/>
    <property type="match status" value="1"/>
</dbReference>
<organism evidence="6 7">
    <name type="scientific">Janibacter terrae</name>
    <dbReference type="NCBI Taxonomy" id="103817"/>
    <lineage>
        <taxon>Bacteria</taxon>
        <taxon>Bacillati</taxon>
        <taxon>Actinomycetota</taxon>
        <taxon>Actinomycetes</taxon>
        <taxon>Micrococcales</taxon>
        <taxon>Intrasporangiaceae</taxon>
        <taxon>Janibacter</taxon>
    </lineage>
</organism>
<dbReference type="GO" id="GO:0016757">
    <property type="term" value="F:glycosyltransferase activity"/>
    <property type="evidence" value="ECO:0007669"/>
    <property type="project" value="UniProtKB-KW"/>
</dbReference>
<feature type="domain" description="Galactosyltransferase C-terminal" evidence="5">
    <location>
        <begin position="160"/>
        <end position="212"/>
    </location>
</feature>
<dbReference type="Pfam" id="PF02709">
    <property type="entry name" value="Glyco_transf_7C"/>
    <property type="match status" value="1"/>
</dbReference>
<dbReference type="RefSeq" id="WP_338537563.1">
    <property type="nucleotide sequence ID" value="NZ_CP104874.1"/>
</dbReference>
<dbReference type="SUPFAM" id="SSF53448">
    <property type="entry name" value="Nucleotide-diphospho-sugar transferases"/>
    <property type="match status" value="1"/>
</dbReference>
<dbReference type="InterPro" id="IPR027791">
    <property type="entry name" value="Galactosyl_T_C"/>
</dbReference>
<dbReference type="PANTHER" id="PTHR43179:SF12">
    <property type="entry name" value="GALACTOFURANOSYLTRANSFERASE GLFT2"/>
    <property type="match status" value="1"/>
</dbReference>
<evidence type="ECO:0000256" key="4">
    <source>
        <dbReference type="ARBA" id="ARBA00022679"/>
    </source>
</evidence>
<gene>
    <name evidence="6" type="ORF">N5P18_09990</name>
</gene>
<dbReference type="Gene3D" id="3.90.550.10">
    <property type="entry name" value="Spore Coat Polysaccharide Biosynthesis Protein SpsA, Chain A"/>
    <property type="match status" value="1"/>
</dbReference>